<keyword evidence="1 9" id="KW-0547">Nucleotide-binding</keyword>
<dbReference type="InterPro" id="IPR014016">
    <property type="entry name" value="UvrD-like_ATP-bd"/>
</dbReference>
<evidence type="ECO:0000256" key="7">
    <source>
        <dbReference type="ARBA" id="ARBA00034808"/>
    </source>
</evidence>
<evidence type="ECO:0000256" key="9">
    <source>
        <dbReference type="PROSITE-ProRule" id="PRU00560"/>
    </source>
</evidence>
<evidence type="ECO:0000259" key="10">
    <source>
        <dbReference type="PROSITE" id="PS51198"/>
    </source>
</evidence>
<dbReference type="EMBL" id="BAMX01000001">
    <property type="protein sequence ID" value="GAN64740.1"/>
    <property type="molecule type" value="Genomic_DNA"/>
</dbReference>
<dbReference type="Proteomes" id="UP000032670">
    <property type="component" value="Unassembled WGS sequence"/>
</dbReference>
<dbReference type="AlphaFoldDB" id="A0A0D6NGK8"/>
<comment type="caution">
    <text evidence="11">The sequence shown here is derived from an EMBL/GenBank/DDBJ whole genome shotgun (WGS) entry which is preliminary data.</text>
</comment>
<dbReference type="InterPro" id="IPR000212">
    <property type="entry name" value="DNA_helicase_UvrD/REP"/>
</dbReference>
<dbReference type="GO" id="GO:0000724">
    <property type="term" value="P:double-strand break repair via homologous recombination"/>
    <property type="evidence" value="ECO:0007669"/>
    <property type="project" value="TreeGrafter"/>
</dbReference>
<evidence type="ECO:0000256" key="2">
    <source>
        <dbReference type="ARBA" id="ARBA00022801"/>
    </source>
</evidence>
<comment type="catalytic activity">
    <reaction evidence="6">
        <text>Couples ATP hydrolysis with the unwinding of duplex DNA by translocating in the 3'-5' direction.</text>
        <dbReference type="EC" id="5.6.2.4"/>
    </reaction>
</comment>
<evidence type="ECO:0000313" key="12">
    <source>
        <dbReference type="Proteomes" id="UP000032670"/>
    </source>
</evidence>
<dbReference type="PROSITE" id="PS51198">
    <property type="entry name" value="UVRD_HELICASE_ATP_BIND"/>
    <property type="match status" value="1"/>
</dbReference>
<dbReference type="PANTHER" id="PTHR11070">
    <property type="entry name" value="UVRD / RECB / PCRA DNA HELICASE FAMILY MEMBER"/>
    <property type="match status" value="1"/>
</dbReference>
<name>A0A0D6NGK8_9PROT</name>
<dbReference type="EC" id="5.6.2.4" evidence="7"/>
<protein>
    <recommendedName>
        <fullName evidence="7">DNA 3'-5' helicase</fullName>
        <ecNumber evidence="7">5.6.2.4</ecNumber>
    </recommendedName>
</protein>
<comment type="catalytic activity">
    <reaction evidence="8">
        <text>ATP + H2O = ADP + phosphate + H(+)</text>
        <dbReference type="Rhea" id="RHEA:13065"/>
        <dbReference type="ChEBI" id="CHEBI:15377"/>
        <dbReference type="ChEBI" id="CHEBI:15378"/>
        <dbReference type="ChEBI" id="CHEBI:30616"/>
        <dbReference type="ChEBI" id="CHEBI:43474"/>
        <dbReference type="ChEBI" id="CHEBI:456216"/>
        <dbReference type="EC" id="5.6.2.4"/>
    </reaction>
</comment>
<evidence type="ECO:0000256" key="8">
    <source>
        <dbReference type="ARBA" id="ARBA00048988"/>
    </source>
</evidence>
<dbReference type="SUPFAM" id="SSF52540">
    <property type="entry name" value="P-loop containing nucleoside triphosphate hydrolases"/>
    <property type="match status" value="1"/>
</dbReference>
<keyword evidence="3 9" id="KW-0347">Helicase</keyword>
<organism evidence="11 12">
    <name type="scientific">Acetobacter orientalis</name>
    <dbReference type="NCBI Taxonomy" id="146474"/>
    <lineage>
        <taxon>Bacteria</taxon>
        <taxon>Pseudomonadati</taxon>
        <taxon>Pseudomonadota</taxon>
        <taxon>Alphaproteobacteria</taxon>
        <taxon>Acetobacterales</taxon>
        <taxon>Acetobacteraceae</taxon>
        <taxon>Acetobacter</taxon>
    </lineage>
</organism>
<dbReference type="GO" id="GO:0005524">
    <property type="term" value="F:ATP binding"/>
    <property type="evidence" value="ECO:0007669"/>
    <property type="project" value="UniProtKB-UniRule"/>
</dbReference>
<dbReference type="InterPro" id="IPR014017">
    <property type="entry name" value="DNA_helicase_UvrD-like_C"/>
</dbReference>
<keyword evidence="5" id="KW-0413">Isomerase</keyword>
<dbReference type="GO" id="GO:0016887">
    <property type="term" value="F:ATP hydrolysis activity"/>
    <property type="evidence" value="ECO:0007669"/>
    <property type="project" value="RHEA"/>
</dbReference>
<keyword evidence="2 9" id="KW-0378">Hydrolase</keyword>
<keyword evidence="12" id="KW-1185">Reference proteome</keyword>
<evidence type="ECO:0000256" key="1">
    <source>
        <dbReference type="ARBA" id="ARBA00022741"/>
    </source>
</evidence>
<dbReference type="Pfam" id="PF00580">
    <property type="entry name" value="UvrD-helicase"/>
    <property type="match status" value="1"/>
</dbReference>
<feature type="binding site" evidence="9">
    <location>
        <begin position="28"/>
        <end position="35"/>
    </location>
    <ligand>
        <name>ATP</name>
        <dbReference type="ChEBI" id="CHEBI:30616"/>
    </ligand>
</feature>
<gene>
    <name evidence="11" type="ORF">Abor_001_022</name>
</gene>
<dbReference type="GO" id="GO:0003677">
    <property type="term" value="F:DNA binding"/>
    <property type="evidence" value="ECO:0007669"/>
    <property type="project" value="InterPro"/>
</dbReference>
<keyword evidence="4 9" id="KW-0067">ATP-binding</keyword>
<dbReference type="Pfam" id="PF13361">
    <property type="entry name" value="UvrD_C"/>
    <property type="match status" value="1"/>
</dbReference>
<sequence length="510" mass="57538">MFHLMVEYTPQQRAILAKSPTASFKVVAGAGCGKTSTLVLYSAHWAAQRGLYLAFNAAIAREARSRFGRQVEARTAHSYAFADLGLRALEAGRLVPRYNLRHIRQLEAELGLKAPPGSAETVLKTLTAFLISAGTKLTQAHCPERDVKTNRAIRTFVATAFKHLIRFEKHAFPITHDVYLKRFEMERKITGYDYIMVDEAQDLNPVLLSILEKSGLPLVVVGDPYQSIYAFRGAVDAMSSLKVQALPLSRSWRFGENIARLANGILRTHASPPPYPLQGNPALQSTVRHYGGKIRPTSNTLVLARSNVRLFESLVNIKTPFHVLGGVQDMMQEIRSALTLYRRHANPAARGAENTLPFGTWKELVAAKEGENADPIAKRLFTIVDKHGYELAEKMETIQTLYRDTPDEVNLVCSTAHKAKGREFETVIMLDDFLSPVEWATRREKAIERMAALEDNAEFSEKYKLRQKEKQRQRIQECTQEINVLYVACTRAQKLLYVPDGLYTFWQEKC</sequence>
<evidence type="ECO:0000256" key="5">
    <source>
        <dbReference type="ARBA" id="ARBA00023235"/>
    </source>
</evidence>
<reference evidence="11 12" key="1">
    <citation type="submission" date="2012-11" db="EMBL/GenBank/DDBJ databases">
        <title>Whole genome sequence of Acetobacter orientalis 21F-2.</title>
        <authorList>
            <person name="Azuma Y."/>
            <person name="Higashiura N."/>
            <person name="Hirakawa H."/>
            <person name="Matsushita K."/>
        </authorList>
    </citation>
    <scope>NUCLEOTIDE SEQUENCE [LARGE SCALE GENOMIC DNA]</scope>
    <source>
        <strain evidence="11 12">21F-2</strain>
    </source>
</reference>
<feature type="domain" description="UvrD-like helicase ATP-binding" evidence="10">
    <location>
        <begin position="7"/>
        <end position="261"/>
    </location>
</feature>
<evidence type="ECO:0000256" key="4">
    <source>
        <dbReference type="ARBA" id="ARBA00022840"/>
    </source>
</evidence>
<dbReference type="Gene3D" id="3.40.50.300">
    <property type="entry name" value="P-loop containing nucleotide triphosphate hydrolases"/>
    <property type="match status" value="2"/>
</dbReference>
<evidence type="ECO:0000256" key="6">
    <source>
        <dbReference type="ARBA" id="ARBA00034617"/>
    </source>
</evidence>
<dbReference type="GO" id="GO:0043138">
    <property type="term" value="F:3'-5' DNA helicase activity"/>
    <property type="evidence" value="ECO:0007669"/>
    <property type="project" value="UniProtKB-EC"/>
</dbReference>
<accession>A0A6N3SWU6</accession>
<dbReference type="GO" id="GO:0031297">
    <property type="term" value="P:replication fork processing"/>
    <property type="evidence" value="ECO:0007669"/>
    <property type="project" value="TreeGrafter"/>
</dbReference>
<evidence type="ECO:0000256" key="3">
    <source>
        <dbReference type="ARBA" id="ARBA00022806"/>
    </source>
</evidence>
<dbReference type="InterPro" id="IPR027417">
    <property type="entry name" value="P-loop_NTPase"/>
</dbReference>
<evidence type="ECO:0000313" key="11">
    <source>
        <dbReference type="EMBL" id="GAN64740.1"/>
    </source>
</evidence>
<accession>A0A0D6NGK8</accession>
<dbReference type="PANTHER" id="PTHR11070:SF30">
    <property type="entry name" value="F-BOX DNA HELICASE 1"/>
    <property type="match status" value="1"/>
</dbReference>
<dbReference type="STRING" id="1231341.Abor_001_022"/>
<proteinExistence type="predicted"/>